<protein>
    <submittedName>
        <fullName evidence="2">Uncharacterized protein</fullName>
    </submittedName>
</protein>
<dbReference type="RefSeq" id="WP_169347876.1">
    <property type="nucleotide sequence ID" value="NZ_JABBJJ010000144.1"/>
</dbReference>
<feature type="compositionally biased region" description="Polar residues" evidence="1">
    <location>
        <begin position="1"/>
        <end position="13"/>
    </location>
</feature>
<feature type="region of interest" description="Disordered" evidence="1">
    <location>
        <begin position="1"/>
        <end position="23"/>
    </location>
</feature>
<name>A0A848LLQ6_9BACT</name>
<organism evidence="2 3">
    <name type="scientific">Pyxidicoccus fallax</name>
    <dbReference type="NCBI Taxonomy" id="394095"/>
    <lineage>
        <taxon>Bacteria</taxon>
        <taxon>Pseudomonadati</taxon>
        <taxon>Myxococcota</taxon>
        <taxon>Myxococcia</taxon>
        <taxon>Myxococcales</taxon>
        <taxon>Cystobacterineae</taxon>
        <taxon>Myxococcaceae</taxon>
        <taxon>Pyxidicoccus</taxon>
    </lineage>
</organism>
<keyword evidence="3" id="KW-1185">Reference proteome</keyword>
<evidence type="ECO:0000313" key="2">
    <source>
        <dbReference type="EMBL" id="NMO18612.1"/>
    </source>
</evidence>
<evidence type="ECO:0000256" key="1">
    <source>
        <dbReference type="SAM" id="MobiDB-lite"/>
    </source>
</evidence>
<evidence type="ECO:0000313" key="3">
    <source>
        <dbReference type="Proteomes" id="UP000518300"/>
    </source>
</evidence>
<sequence>MTSGSDSGIQFPSTPDGRRSTSETARAVFEAAFDAIGADASRELRAERRWRERYPHYVRQLVERSLERPENAIAIARAGLDTTRRAFQFWRDGQPLTLDGAMAAPATEGFRTVTLEGRDRSAPVTWEVPYRGQTLSGDALLRQLDVWERAGVVEPSHAEALRLVQRNPAWLDLSDRTLVLLGAASEAGPFPWLMRWRANVAAVDLQRPHVWQRLTGLAASGNGRLLAPVASTAPAGDGPEYVLARAGADLLTQAPEIAAWLKSLPGDVDIASLAYLDGERHVRVSVAMDAIVTTLSEAKPGTSLAYMATPTDVFAVPEDITLQAARRYDERALFGRAAQAALRGVSRGTLFQPAASRIIESSNGQRYGTVDCIVLQQGPNYALAKRLQQWRAMVNRAAGQHVSINVAPSTATQSVVKNPLLAAGFRGASTFDVEIFEPATTNALMAAMWVHDLRNPAALSNPAVPLRHPLELIMNGANHGGMWRLPYLMRTVLPLAALRGFTRRSMY</sequence>
<accession>A0A848LLQ6</accession>
<comment type="caution">
    <text evidence="2">The sequence shown here is derived from an EMBL/GenBank/DDBJ whole genome shotgun (WGS) entry which is preliminary data.</text>
</comment>
<proteinExistence type="predicted"/>
<dbReference type="EMBL" id="JABBJJ010000144">
    <property type="protein sequence ID" value="NMO18612.1"/>
    <property type="molecule type" value="Genomic_DNA"/>
</dbReference>
<dbReference type="Proteomes" id="UP000518300">
    <property type="component" value="Unassembled WGS sequence"/>
</dbReference>
<gene>
    <name evidence="2" type="ORF">HG543_27670</name>
</gene>
<reference evidence="2 3" key="1">
    <citation type="submission" date="2020-04" db="EMBL/GenBank/DDBJ databases">
        <title>Draft genome of Pyxidicoccus fallax type strain.</title>
        <authorList>
            <person name="Whitworth D.E."/>
        </authorList>
    </citation>
    <scope>NUCLEOTIDE SEQUENCE [LARGE SCALE GENOMIC DNA]</scope>
    <source>
        <strain evidence="2 3">DSM 14698</strain>
    </source>
</reference>
<dbReference type="AlphaFoldDB" id="A0A848LLQ6"/>